<gene>
    <name evidence="5" type="ORF">ACFOZY_10845</name>
</gene>
<dbReference type="Proteomes" id="UP001595817">
    <property type="component" value="Unassembled WGS sequence"/>
</dbReference>
<evidence type="ECO:0000256" key="3">
    <source>
        <dbReference type="ARBA" id="ARBA00023163"/>
    </source>
</evidence>
<dbReference type="Gene3D" id="1.10.10.60">
    <property type="entry name" value="Homeodomain-like"/>
    <property type="match status" value="2"/>
</dbReference>
<dbReference type="PANTHER" id="PTHR43280">
    <property type="entry name" value="ARAC-FAMILY TRANSCRIPTIONAL REGULATOR"/>
    <property type="match status" value="1"/>
</dbReference>
<dbReference type="SMART" id="SM00342">
    <property type="entry name" value="HTH_ARAC"/>
    <property type="match status" value="1"/>
</dbReference>
<evidence type="ECO:0000259" key="4">
    <source>
        <dbReference type="PROSITE" id="PS01124"/>
    </source>
</evidence>
<dbReference type="SUPFAM" id="SSF46689">
    <property type="entry name" value="Homeodomain-like"/>
    <property type="match status" value="2"/>
</dbReference>
<dbReference type="InterPro" id="IPR018060">
    <property type="entry name" value="HTH_AraC"/>
</dbReference>
<dbReference type="Pfam" id="PF12833">
    <property type="entry name" value="HTH_18"/>
    <property type="match status" value="1"/>
</dbReference>
<protein>
    <submittedName>
        <fullName evidence="5">Helix-turn-helix domain-containing protein</fullName>
    </submittedName>
</protein>
<evidence type="ECO:0000256" key="1">
    <source>
        <dbReference type="ARBA" id="ARBA00023015"/>
    </source>
</evidence>
<feature type="domain" description="HTH araC/xylS-type" evidence="4">
    <location>
        <begin position="12"/>
        <end position="110"/>
    </location>
</feature>
<dbReference type="InterPro" id="IPR018062">
    <property type="entry name" value="HTH_AraC-typ_CS"/>
</dbReference>
<evidence type="ECO:0000313" key="6">
    <source>
        <dbReference type="Proteomes" id="UP001595817"/>
    </source>
</evidence>
<accession>A0ABV8X6Y6</accession>
<name>A0ABV8X6Y6_9LACT</name>
<dbReference type="RefSeq" id="WP_378155295.1">
    <property type="nucleotide sequence ID" value="NZ_JBHSEC010000019.1"/>
</dbReference>
<comment type="caution">
    <text evidence="5">The sequence shown here is derived from an EMBL/GenBank/DDBJ whole genome shotgun (WGS) entry which is preliminary data.</text>
</comment>
<organism evidence="5 6">
    <name type="scientific">Chungangia koreensis</name>
    <dbReference type="NCBI Taxonomy" id="752657"/>
    <lineage>
        <taxon>Bacteria</taxon>
        <taxon>Bacillati</taxon>
        <taxon>Bacillota</taxon>
        <taxon>Bacilli</taxon>
        <taxon>Lactobacillales</taxon>
        <taxon>Chungangia</taxon>
    </lineage>
</organism>
<dbReference type="PROSITE" id="PS00041">
    <property type="entry name" value="HTH_ARAC_FAMILY_1"/>
    <property type="match status" value="1"/>
</dbReference>
<keyword evidence="6" id="KW-1185">Reference proteome</keyword>
<keyword evidence="2" id="KW-0238">DNA-binding</keyword>
<dbReference type="InterPro" id="IPR009057">
    <property type="entry name" value="Homeodomain-like_sf"/>
</dbReference>
<keyword evidence="1" id="KW-0805">Transcription regulation</keyword>
<sequence>MSSNTLYETIVEEAIDYMKRNLDRELTTEEVARAVGYSESHFIRVFKEVTGISPRHFLSALRIEEGKKKLLQPDGSLLKVVLSLGFLSVGSFGSRFKQTVGVSPVKFRKTSEKLAENLMLEKELSNQEEAAVSSISCTVHYPKSFKGVIFVGVFPRPIPDQRPIKGTAFKNGRHECSFADIPVGDYYILAAGIPWSMNPKTYFLLENSLRGKTENPIHIEKDTKIAVELFLREPLPYDPPILVNLPMLFLESQNSNVEEKIEKR</sequence>
<proteinExistence type="predicted"/>
<dbReference type="PROSITE" id="PS01124">
    <property type="entry name" value="HTH_ARAC_FAMILY_2"/>
    <property type="match status" value="1"/>
</dbReference>
<reference evidence="6" key="1">
    <citation type="journal article" date="2019" name="Int. J. Syst. Evol. Microbiol.">
        <title>The Global Catalogue of Microorganisms (GCM) 10K type strain sequencing project: providing services to taxonomists for standard genome sequencing and annotation.</title>
        <authorList>
            <consortium name="The Broad Institute Genomics Platform"/>
            <consortium name="The Broad Institute Genome Sequencing Center for Infectious Disease"/>
            <person name="Wu L."/>
            <person name="Ma J."/>
        </authorList>
    </citation>
    <scope>NUCLEOTIDE SEQUENCE [LARGE SCALE GENOMIC DNA]</scope>
    <source>
        <strain evidence="6">CCUG 59778</strain>
    </source>
</reference>
<dbReference type="EMBL" id="JBHSEC010000019">
    <property type="protein sequence ID" value="MFC4410914.1"/>
    <property type="molecule type" value="Genomic_DNA"/>
</dbReference>
<evidence type="ECO:0000256" key="2">
    <source>
        <dbReference type="ARBA" id="ARBA00023125"/>
    </source>
</evidence>
<keyword evidence="3" id="KW-0804">Transcription</keyword>
<evidence type="ECO:0000313" key="5">
    <source>
        <dbReference type="EMBL" id="MFC4410914.1"/>
    </source>
</evidence>
<dbReference type="PANTHER" id="PTHR43280:SF2">
    <property type="entry name" value="HTH-TYPE TRANSCRIPTIONAL REGULATOR EXSA"/>
    <property type="match status" value="1"/>
</dbReference>